<sequence length="269" mass="30201">MKDLKQPLITSDTKNKEFSNSIDKTLSVIDCIFEEEGTFIDIQKKLNLPKATLHRILQSLEKYGLIEKVVPTDHYRLGLKFIYYSEAVKTRLSIPSIAQPFLQSLSASIGESAGLTVLFQEHCLSLASCRGEESALTSNLLPFPTLNCCSAGKLFLSSWSDEQLTEYFSNAHLKKLTHNTIITYDDFKKEQAKILKNGFSCDDEENEYGLFCLSVPLFNHTGQINANIGITAPKSRLFTKDVDAIILQLKDTAREISDVLIKTKCVCPY</sequence>
<dbReference type="InterPro" id="IPR050707">
    <property type="entry name" value="HTH_MetabolicPath_Reg"/>
</dbReference>
<dbReference type="InterPro" id="IPR014757">
    <property type="entry name" value="Tscrpt_reg_IclR_C"/>
</dbReference>
<dbReference type="CDD" id="cd00090">
    <property type="entry name" value="HTH_ARSR"/>
    <property type="match status" value="1"/>
</dbReference>
<evidence type="ECO:0000256" key="3">
    <source>
        <dbReference type="ARBA" id="ARBA00023163"/>
    </source>
</evidence>
<keyword evidence="7" id="KW-1185">Reference proteome</keyword>
<reference evidence="6 7" key="1">
    <citation type="submission" date="2018-08" db="EMBL/GenBank/DDBJ databases">
        <title>Murine metabolic-syndrome-specific gut microbial biobank.</title>
        <authorList>
            <person name="Liu C."/>
        </authorList>
    </citation>
    <scope>NUCLEOTIDE SEQUENCE [LARGE SCALE GENOMIC DNA]</scope>
    <source>
        <strain evidence="6 7">28</strain>
    </source>
</reference>
<dbReference type="Pfam" id="PF09339">
    <property type="entry name" value="HTH_IclR"/>
    <property type="match status" value="1"/>
</dbReference>
<evidence type="ECO:0000256" key="2">
    <source>
        <dbReference type="ARBA" id="ARBA00023125"/>
    </source>
</evidence>
<dbReference type="InterPro" id="IPR036388">
    <property type="entry name" value="WH-like_DNA-bd_sf"/>
</dbReference>
<name>A0A845QNH5_9FIRM</name>
<dbReference type="InterPro" id="IPR011991">
    <property type="entry name" value="ArsR-like_HTH"/>
</dbReference>
<keyword evidence="3" id="KW-0804">Transcription</keyword>
<dbReference type="Pfam" id="PF01614">
    <property type="entry name" value="IclR_C"/>
    <property type="match status" value="1"/>
</dbReference>
<comment type="caution">
    <text evidence="6">The sequence shown here is derived from an EMBL/GenBank/DDBJ whole genome shotgun (WGS) entry which is preliminary data.</text>
</comment>
<keyword evidence="1" id="KW-0805">Transcription regulation</keyword>
<protein>
    <submittedName>
        <fullName evidence="6">IclR family transcriptional regulator</fullName>
    </submittedName>
</protein>
<gene>
    <name evidence="6" type="ORF">D0435_11480</name>
</gene>
<dbReference type="SUPFAM" id="SSF46785">
    <property type="entry name" value="Winged helix' DNA-binding domain"/>
    <property type="match status" value="1"/>
</dbReference>
<dbReference type="EMBL" id="QXWK01000021">
    <property type="protein sequence ID" value="NBH62273.1"/>
    <property type="molecule type" value="Genomic_DNA"/>
</dbReference>
<proteinExistence type="predicted"/>
<dbReference type="GO" id="GO:0003677">
    <property type="term" value="F:DNA binding"/>
    <property type="evidence" value="ECO:0007669"/>
    <property type="project" value="UniProtKB-KW"/>
</dbReference>
<feature type="domain" description="IclR-ED" evidence="5">
    <location>
        <begin position="80"/>
        <end position="262"/>
    </location>
</feature>
<dbReference type="PANTHER" id="PTHR30136">
    <property type="entry name" value="HELIX-TURN-HELIX TRANSCRIPTIONAL REGULATOR, ICLR FAMILY"/>
    <property type="match status" value="1"/>
</dbReference>
<dbReference type="PANTHER" id="PTHR30136:SF24">
    <property type="entry name" value="HTH-TYPE TRANSCRIPTIONAL REPRESSOR ALLR"/>
    <property type="match status" value="1"/>
</dbReference>
<dbReference type="AlphaFoldDB" id="A0A845QNH5"/>
<dbReference type="InterPro" id="IPR036390">
    <property type="entry name" value="WH_DNA-bd_sf"/>
</dbReference>
<evidence type="ECO:0000313" key="6">
    <source>
        <dbReference type="EMBL" id="NBH62273.1"/>
    </source>
</evidence>
<dbReference type="SMART" id="SM00346">
    <property type="entry name" value="HTH_ICLR"/>
    <property type="match status" value="1"/>
</dbReference>
<dbReference type="Proteomes" id="UP000446866">
    <property type="component" value="Unassembled WGS sequence"/>
</dbReference>
<dbReference type="InterPro" id="IPR029016">
    <property type="entry name" value="GAF-like_dom_sf"/>
</dbReference>
<accession>A0A845QNH5</accession>
<evidence type="ECO:0000259" key="5">
    <source>
        <dbReference type="PROSITE" id="PS51078"/>
    </source>
</evidence>
<dbReference type="InterPro" id="IPR005471">
    <property type="entry name" value="Tscrpt_reg_IclR_N"/>
</dbReference>
<dbReference type="Gene3D" id="3.30.450.40">
    <property type="match status" value="1"/>
</dbReference>
<dbReference type="GO" id="GO:0045892">
    <property type="term" value="P:negative regulation of DNA-templated transcription"/>
    <property type="evidence" value="ECO:0007669"/>
    <property type="project" value="TreeGrafter"/>
</dbReference>
<dbReference type="PROSITE" id="PS51077">
    <property type="entry name" value="HTH_ICLR"/>
    <property type="match status" value="1"/>
</dbReference>
<dbReference type="Gene3D" id="1.10.10.10">
    <property type="entry name" value="Winged helix-like DNA-binding domain superfamily/Winged helix DNA-binding domain"/>
    <property type="match status" value="1"/>
</dbReference>
<feature type="domain" description="HTH iclR-type" evidence="4">
    <location>
        <begin position="19"/>
        <end position="79"/>
    </location>
</feature>
<keyword evidence="2" id="KW-0238">DNA-binding</keyword>
<dbReference type="PROSITE" id="PS51078">
    <property type="entry name" value="ICLR_ED"/>
    <property type="match status" value="1"/>
</dbReference>
<evidence type="ECO:0000259" key="4">
    <source>
        <dbReference type="PROSITE" id="PS51077"/>
    </source>
</evidence>
<evidence type="ECO:0000256" key="1">
    <source>
        <dbReference type="ARBA" id="ARBA00023015"/>
    </source>
</evidence>
<organism evidence="6 7">
    <name type="scientific">Anaerotruncus colihominis</name>
    <dbReference type="NCBI Taxonomy" id="169435"/>
    <lineage>
        <taxon>Bacteria</taxon>
        <taxon>Bacillati</taxon>
        <taxon>Bacillota</taxon>
        <taxon>Clostridia</taxon>
        <taxon>Eubacteriales</taxon>
        <taxon>Oscillospiraceae</taxon>
        <taxon>Anaerotruncus</taxon>
    </lineage>
</organism>
<dbReference type="SUPFAM" id="SSF55781">
    <property type="entry name" value="GAF domain-like"/>
    <property type="match status" value="1"/>
</dbReference>
<evidence type="ECO:0000313" key="7">
    <source>
        <dbReference type="Proteomes" id="UP000446866"/>
    </source>
</evidence>
<dbReference type="GO" id="GO:0003700">
    <property type="term" value="F:DNA-binding transcription factor activity"/>
    <property type="evidence" value="ECO:0007669"/>
    <property type="project" value="TreeGrafter"/>
</dbReference>